<proteinExistence type="predicted"/>
<reference evidence="1 2" key="1">
    <citation type="submission" date="2024-12" db="EMBL/GenBank/DDBJ databases">
        <title>The unique morphological basis and parallel evolutionary history of personate flowers in Penstemon.</title>
        <authorList>
            <person name="Depatie T.H."/>
            <person name="Wessinger C.A."/>
        </authorList>
    </citation>
    <scope>NUCLEOTIDE SEQUENCE [LARGE SCALE GENOMIC DNA]</scope>
    <source>
        <strain evidence="1">WTNN_2</strain>
        <tissue evidence="1">Leaf</tissue>
    </source>
</reference>
<sequence length="64" mass="7085">MSTISSITLLNKFNVKEVGSLQEKLVHIGMKEAVKLLKTSLYSKKVLTGSFNHYTTLSVLLSKS</sequence>
<accession>A0ABD3SVX9</accession>
<dbReference type="Proteomes" id="UP001634393">
    <property type="component" value="Unassembled WGS sequence"/>
</dbReference>
<dbReference type="PANTHER" id="PTHR33103:SF19">
    <property type="entry name" value="OS09G0544700 PROTEIN"/>
    <property type="match status" value="1"/>
</dbReference>
<protein>
    <submittedName>
        <fullName evidence="1">Uncharacterized protein</fullName>
    </submittedName>
</protein>
<gene>
    <name evidence="1" type="ORF">ACJIZ3_017308</name>
</gene>
<comment type="caution">
    <text evidence="1">The sequence shown here is derived from an EMBL/GenBank/DDBJ whole genome shotgun (WGS) entry which is preliminary data.</text>
</comment>
<keyword evidence="2" id="KW-1185">Reference proteome</keyword>
<dbReference type="Pfam" id="PF05056">
    <property type="entry name" value="DUF674"/>
    <property type="match status" value="1"/>
</dbReference>
<dbReference type="PANTHER" id="PTHR33103">
    <property type="entry name" value="OS01G0153900 PROTEIN"/>
    <property type="match status" value="1"/>
</dbReference>
<dbReference type="AlphaFoldDB" id="A0ABD3SVX9"/>
<dbReference type="EMBL" id="JBJXBP010000005">
    <property type="protein sequence ID" value="KAL3828506.1"/>
    <property type="molecule type" value="Genomic_DNA"/>
</dbReference>
<name>A0ABD3SVX9_9LAMI</name>
<evidence type="ECO:0000313" key="1">
    <source>
        <dbReference type="EMBL" id="KAL3828506.1"/>
    </source>
</evidence>
<evidence type="ECO:0000313" key="2">
    <source>
        <dbReference type="Proteomes" id="UP001634393"/>
    </source>
</evidence>
<organism evidence="1 2">
    <name type="scientific">Penstemon smallii</name>
    <dbReference type="NCBI Taxonomy" id="265156"/>
    <lineage>
        <taxon>Eukaryota</taxon>
        <taxon>Viridiplantae</taxon>
        <taxon>Streptophyta</taxon>
        <taxon>Embryophyta</taxon>
        <taxon>Tracheophyta</taxon>
        <taxon>Spermatophyta</taxon>
        <taxon>Magnoliopsida</taxon>
        <taxon>eudicotyledons</taxon>
        <taxon>Gunneridae</taxon>
        <taxon>Pentapetalae</taxon>
        <taxon>asterids</taxon>
        <taxon>lamiids</taxon>
        <taxon>Lamiales</taxon>
        <taxon>Plantaginaceae</taxon>
        <taxon>Cheloneae</taxon>
        <taxon>Penstemon</taxon>
    </lineage>
</organism>
<dbReference type="InterPro" id="IPR007750">
    <property type="entry name" value="DUF674"/>
</dbReference>